<feature type="compositionally biased region" description="Low complexity" evidence="2">
    <location>
        <begin position="249"/>
        <end position="262"/>
    </location>
</feature>
<proteinExistence type="predicted"/>
<dbReference type="OrthoDB" id="765176at2759"/>
<evidence type="ECO:0000313" key="5">
    <source>
        <dbReference type="Proteomes" id="UP000236161"/>
    </source>
</evidence>
<feature type="domain" description="C2 NT-type" evidence="3">
    <location>
        <begin position="6"/>
        <end position="143"/>
    </location>
</feature>
<dbReference type="Pfam" id="PF10358">
    <property type="entry name" value="NT-C2"/>
    <property type="match status" value="1"/>
</dbReference>
<sequence length="1025" mass="118826">MLKAMRLRGEKNKIRAVFRLQFHATLQVHHSGWEIMMVSLVPLDVGKATVKTDKVLVINGACNWRNPIYETVKLFQEPITGKVDEKLYNFVVSANGSTKAAVLGEITVNMSDYFEGVMPASVSLPLNPSKSGVILHISIQRMHADVEVSGSVEPEDTAVEEQRTNNKHELNKWNELKGAVIPRNFNSADHGAYTTNIDKRRFSSKRTVYLQDNSNRYHERPSSPSNISTAGSDSSRQHTPRENGCRNQNTSDDSNISISLSSSTGSLQKDKTILDYLTSEHYDHQKSTNDWHANKVPQEEQLEFSDLELQNLIKKESGRGEILIRKLNSIKAERDALKRECEELKTTHKNTDDGSFPNKLQFDGEIPHSIIEEIKEELQHERSLNANLRLQLQKIQESNSELIYAVQELEKLLEQKNTEIACTHRDRAFLRQQTYETPKMNFKDGSSHLQVSECEYQFEITSDGDDEQYQLDVLAKREDDDIKEVNLLEQKIEDLNNETDAYKMQQEDFEKRLRKISFDYEIQKHELEDQVKILKKELQEQCRNYEASMKDFAKAKDDQEQRALQAEKATRLMRLNYAKIADRLQDEVEMLAAEISSTFHLNEKIAIQALTEAKQLHLQKCNLEEQLDKTKEEFVELQHQYDVRLKELSDLVNIKSKETESLLEKFNTKTKELDHQKKSEESKKRTLSEEITTLNFKIERLSAEKAQLSKQIEQKTISAEEMEQLRAFTKDMEIKLHEGSSEKEMLERELDLERKEAKQLERDLLELKHLVEEKETIIKNLNSEVESTKEDLKKLKHLKEEEESQNEKARKHVIHSQTNLQKKEDRITGLEKKLKDDNTRSANSGAYIQTNTRNKSNKLAPAPQGSKEVAGLREKIKLLEEKIVQKDSALEETKNSFFKKEKDLNNRIDELEMEISKHQLQEEENGKYDLKECCPNTMEKELRVSSEVIMSEKVDYSISNNCDKDNFAEVLHEMLVLKESSKAMEAELKEMQERYTEISLRFAEVEGERQKLVMTVRNLKNAVRT</sequence>
<evidence type="ECO:0000313" key="4">
    <source>
        <dbReference type="EMBL" id="PKA58822.1"/>
    </source>
</evidence>
<organism evidence="4 5">
    <name type="scientific">Apostasia shenzhenica</name>
    <dbReference type="NCBI Taxonomy" id="1088818"/>
    <lineage>
        <taxon>Eukaryota</taxon>
        <taxon>Viridiplantae</taxon>
        <taxon>Streptophyta</taxon>
        <taxon>Embryophyta</taxon>
        <taxon>Tracheophyta</taxon>
        <taxon>Spermatophyta</taxon>
        <taxon>Magnoliopsida</taxon>
        <taxon>Liliopsida</taxon>
        <taxon>Asparagales</taxon>
        <taxon>Orchidaceae</taxon>
        <taxon>Apostasioideae</taxon>
        <taxon>Apostasia</taxon>
    </lineage>
</organism>
<keyword evidence="5" id="KW-1185">Reference proteome</keyword>
<protein>
    <recommendedName>
        <fullName evidence="3">C2 NT-type domain-containing protein</fullName>
    </recommendedName>
</protein>
<feature type="compositionally biased region" description="Polar residues" evidence="2">
    <location>
        <begin position="222"/>
        <end position="234"/>
    </location>
</feature>
<dbReference type="PANTHER" id="PTHR34452:SF7">
    <property type="entry name" value="MYOSIN HEAVY CHAIN-RELATED PROTEIN"/>
    <property type="match status" value="1"/>
</dbReference>
<dbReference type="PROSITE" id="PS51840">
    <property type="entry name" value="C2_NT"/>
    <property type="match status" value="1"/>
</dbReference>
<gene>
    <name evidence="4" type="ORF">AXF42_Ash000915</name>
</gene>
<dbReference type="InterPro" id="IPR019448">
    <property type="entry name" value="NT-C2"/>
</dbReference>
<feature type="region of interest" description="Disordered" evidence="2">
    <location>
        <begin position="799"/>
        <end position="823"/>
    </location>
</feature>
<feature type="coiled-coil region" evidence="1">
    <location>
        <begin position="320"/>
        <end position="347"/>
    </location>
</feature>
<feature type="region of interest" description="Disordered" evidence="2">
    <location>
        <begin position="212"/>
        <end position="262"/>
    </location>
</feature>
<dbReference type="EMBL" id="KZ451950">
    <property type="protein sequence ID" value="PKA58822.1"/>
    <property type="molecule type" value="Genomic_DNA"/>
</dbReference>
<reference evidence="4 5" key="1">
    <citation type="journal article" date="2017" name="Nature">
        <title>The Apostasia genome and the evolution of orchids.</title>
        <authorList>
            <person name="Zhang G.Q."/>
            <person name="Liu K.W."/>
            <person name="Li Z."/>
            <person name="Lohaus R."/>
            <person name="Hsiao Y.Y."/>
            <person name="Niu S.C."/>
            <person name="Wang J.Y."/>
            <person name="Lin Y.C."/>
            <person name="Xu Q."/>
            <person name="Chen L.J."/>
            <person name="Yoshida K."/>
            <person name="Fujiwara S."/>
            <person name="Wang Z.W."/>
            <person name="Zhang Y.Q."/>
            <person name="Mitsuda N."/>
            <person name="Wang M."/>
            <person name="Liu G.H."/>
            <person name="Pecoraro L."/>
            <person name="Huang H.X."/>
            <person name="Xiao X.J."/>
            <person name="Lin M."/>
            <person name="Wu X.Y."/>
            <person name="Wu W.L."/>
            <person name="Chen Y.Y."/>
            <person name="Chang S.B."/>
            <person name="Sakamoto S."/>
            <person name="Ohme-Takagi M."/>
            <person name="Yagi M."/>
            <person name="Zeng S.J."/>
            <person name="Shen C.Y."/>
            <person name="Yeh C.M."/>
            <person name="Luo Y.B."/>
            <person name="Tsai W.C."/>
            <person name="Van de Peer Y."/>
            <person name="Liu Z.J."/>
        </authorList>
    </citation>
    <scope>NUCLEOTIDE SEQUENCE [LARGE SCALE GENOMIC DNA]</scope>
    <source>
        <strain evidence="5">cv. Shenzhen</strain>
        <tissue evidence="4">Stem</tissue>
    </source>
</reference>
<feature type="compositionally biased region" description="Basic and acidic residues" evidence="2">
    <location>
        <begin position="235"/>
        <end position="244"/>
    </location>
</feature>
<name>A0A2I0ATE9_9ASPA</name>
<feature type="coiled-coil region" evidence="1">
    <location>
        <begin position="371"/>
        <end position="426"/>
    </location>
</feature>
<evidence type="ECO:0000256" key="2">
    <source>
        <dbReference type="SAM" id="MobiDB-lite"/>
    </source>
</evidence>
<dbReference type="PANTHER" id="PTHR34452">
    <property type="entry name" value="MYOSIN HEAVY CHAIN-RELATED PROTEIN"/>
    <property type="match status" value="1"/>
</dbReference>
<dbReference type="Proteomes" id="UP000236161">
    <property type="component" value="Unassembled WGS sequence"/>
</dbReference>
<accession>A0A2I0ATE9</accession>
<dbReference type="AlphaFoldDB" id="A0A2I0ATE9"/>
<feature type="coiled-coil region" evidence="1">
    <location>
        <begin position="974"/>
        <end position="1008"/>
    </location>
</feature>
<feature type="coiled-coil region" evidence="1">
    <location>
        <begin position="478"/>
        <end position="569"/>
    </location>
</feature>
<dbReference type="STRING" id="1088818.A0A2I0ATE9"/>
<keyword evidence="1" id="KW-0175">Coiled coil</keyword>
<feature type="coiled-coil region" evidence="1">
    <location>
        <begin position="869"/>
        <end position="921"/>
    </location>
</feature>
<evidence type="ECO:0000259" key="3">
    <source>
        <dbReference type="PROSITE" id="PS51840"/>
    </source>
</evidence>
<evidence type="ECO:0000256" key="1">
    <source>
        <dbReference type="SAM" id="Coils"/>
    </source>
</evidence>